<dbReference type="KEGG" id="obi:106879074"/>
<evidence type="ECO:0000259" key="3">
    <source>
        <dbReference type="Pfam" id="PF00085"/>
    </source>
</evidence>
<proteinExistence type="predicted"/>
<dbReference type="CDD" id="cd02989">
    <property type="entry name" value="Phd_like_TxnDC9"/>
    <property type="match status" value="1"/>
</dbReference>
<dbReference type="EMBL" id="KQ423809">
    <property type="protein sequence ID" value="KOF72150.1"/>
    <property type="molecule type" value="Genomic_DNA"/>
</dbReference>
<dbReference type="SUPFAM" id="SSF52833">
    <property type="entry name" value="Thioredoxin-like"/>
    <property type="match status" value="1"/>
</dbReference>
<dbReference type="InterPro" id="IPR036249">
    <property type="entry name" value="Thioredoxin-like_sf"/>
</dbReference>
<organism evidence="4">
    <name type="scientific">Octopus bimaculoides</name>
    <name type="common">California two-spotted octopus</name>
    <dbReference type="NCBI Taxonomy" id="37653"/>
    <lineage>
        <taxon>Eukaryota</taxon>
        <taxon>Metazoa</taxon>
        <taxon>Spiralia</taxon>
        <taxon>Lophotrochozoa</taxon>
        <taxon>Mollusca</taxon>
        <taxon>Cephalopoda</taxon>
        <taxon>Coleoidea</taxon>
        <taxon>Octopodiformes</taxon>
        <taxon>Octopoda</taxon>
        <taxon>Incirrata</taxon>
        <taxon>Octopodidae</taxon>
        <taxon>Octopus</taxon>
    </lineage>
</organism>
<protein>
    <recommendedName>
        <fullName evidence="1">Thioredoxin domain-containing protein 9</fullName>
    </recommendedName>
</protein>
<dbReference type="OrthoDB" id="10257948at2759"/>
<dbReference type="AlphaFoldDB" id="A0A0L8G6G5"/>
<gene>
    <name evidence="4" type="ORF">OCBIM_22039958mg</name>
</gene>
<dbReference type="Pfam" id="PF00085">
    <property type="entry name" value="Thioredoxin"/>
    <property type="match status" value="1"/>
</dbReference>
<evidence type="ECO:0000313" key="4">
    <source>
        <dbReference type="EMBL" id="KOF72150.1"/>
    </source>
</evidence>
<dbReference type="Gene3D" id="3.40.30.10">
    <property type="entry name" value="Glutaredoxin"/>
    <property type="match status" value="1"/>
</dbReference>
<reference evidence="4" key="1">
    <citation type="submission" date="2015-07" db="EMBL/GenBank/DDBJ databases">
        <title>MeaNS - Measles Nucleotide Surveillance Program.</title>
        <authorList>
            <person name="Tran T."/>
            <person name="Druce J."/>
        </authorList>
    </citation>
    <scope>NUCLEOTIDE SEQUENCE</scope>
    <source>
        <strain evidence="4">UCB-OBI-ISO-001</strain>
        <tissue evidence="4">Gonad</tissue>
    </source>
</reference>
<dbReference type="STRING" id="37653.A0A0L8G6G5"/>
<feature type="compositionally biased region" description="Acidic residues" evidence="2">
    <location>
        <begin position="199"/>
        <end position="209"/>
    </location>
</feature>
<dbReference type="InterPro" id="IPR013766">
    <property type="entry name" value="Thioredoxin_domain"/>
</dbReference>
<sequence>MKAVEMIETHVDAQLQKLDNMDEDDFMVLRRQRMMELKQKQQQQKEWLEQGHGEYTEIAGEREFFDECKKSKRIVCHFYRESTFRCKIVDKHLKILAPQHLEARFLKLSVEKCPFLVERLKIKILPTIYVVVDNKSVCHIRGFTELGNTDEFPTEALEWRLGQTKVIDYEGEMPSVIGGPLKPKVNIKKTSKTIRNNNDDDYDDSEDDW</sequence>
<evidence type="ECO:0000256" key="1">
    <source>
        <dbReference type="ARBA" id="ARBA00026148"/>
    </source>
</evidence>
<accession>A0A0L8G6G5</accession>
<dbReference type="OMA" id="IDQEMNK"/>
<dbReference type="PANTHER" id="PTHR21148">
    <property type="entry name" value="THIOREDOXIN DOMAIN-CONTAINING PROTEIN 9"/>
    <property type="match status" value="1"/>
</dbReference>
<feature type="region of interest" description="Disordered" evidence="2">
    <location>
        <begin position="188"/>
        <end position="209"/>
    </location>
</feature>
<name>A0A0L8G6G5_OCTBM</name>
<feature type="domain" description="Thioredoxin" evidence="3">
    <location>
        <begin position="61"/>
        <end position="144"/>
    </location>
</feature>
<evidence type="ECO:0000256" key="2">
    <source>
        <dbReference type="SAM" id="MobiDB-lite"/>
    </source>
</evidence>